<protein>
    <recommendedName>
        <fullName evidence="3">Heterokaryon incompatibility domain-containing protein</fullName>
    </recommendedName>
</protein>
<dbReference type="Proteomes" id="UP000235672">
    <property type="component" value="Unassembled WGS sequence"/>
</dbReference>
<accession>A0A2J6PXA8</accession>
<sequence>MDHMPIPKSCRSRAIRVPYLGLAPKYDRLGFAGFPERCDIDAEKLIRCTRKTAPYLVGGREIVIYQELISKWLPRTGPAVNKATIDAATIDDEDIIRFRADFYESFLQEWLWFGLMHEFELACGVQMDLDQFIRSSDDGQFLNTEPLLGYVRAVLLDVLHKNGVPLDLKVGDWVRFRAPAILAPTIERNRPFRVKEKLGNMRFALENEPLLDRISVSFLIRANVAHLHRRLPQEVSVDRDSSCNTRDFSDSLCSIPTYMLATLVHEVHITTAPADSSQELFARLPTSRRNRHVQCLEDVQRILRTVNAVGIPTRDPLLLLDTALSTRLLCDSLLSALSEITGRWFEDQPNVPYEEIFVDRMKMENWCAGRVSMSSNVHLQYITSLLPSNEPVSHRDCPLRGCCNRPRELDGQRAKHRENCIENCSIVTVDETKLVGILKSGGTPGIVEVRDNMQNTSYEIVDITGRSYVAISHVWSHGLGNPTANALPVCQIKLLFQLIKAISTSDVVMWIDTLSVPIVLEYKRLAILRLRDVYKKASKVLVVDRHLLQTGPHWLERRLQLLCSEWMRRLWTLQEGRLPLVSDLYIQFQGEAISVAQLLSIEKGIYDTSGSEIFTRAYITSTSVLADHFVKKDNISNQFIDLARDLGHRSVSVASDEPICLATLLGLALEDFSPFPTMVDIYRSLLILPQDLLFFAGPRLKIPGFRWAPSTFLESDSHVGRAAYETARLTDNGLCVRKDCILLTGGIEFRRVEDDSAEFYFIECSGTYEWAIVLSPGDHQVSRCLRDAAIILQVNEPDWKTAAGVLVSSLIMKDGTYHCCYELCLPLIREAFDREGGNPNPKVHQIKGNYLSQVNFCVD</sequence>
<evidence type="ECO:0000313" key="1">
    <source>
        <dbReference type="EMBL" id="PMD18672.1"/>
    </source>
</evidence>
<gene>
    <name evidence="1" type="ORF">NA56DRAFT_691106</name>
</gene>
<reference evidence="1 2" key="1">
    <citation type="submission" date="2016-05" db="EMBL/GenBank/DDBJ databases">
        <title>A degradative enzymes factory behind the ericoid mycorrhizal symbiosis.</title>
        <authorList>
            <consortium name="DOE Joint Genome Institute"/>
            <person name="Martino E."/>
            <person name="Morin E."/>
            <person name="Grelet G."/>
            <person name="Kuo A."/>
            <person name="Kohler A."/>
            <person name="Daghino S."/>
            <person name="Barry K."/>
            <person name="Choi C."/>
            <person name="Cichocki N."/>
            <person name="Clum A."/>
            <person name="Copeland A."/>
            <person name="Hainaut M."/>
            <person name="Haridas S."/>
            <person name="Labutti K."/>
            <person name="Lindquist E."/>
            <person name="Lipzen A."/>
            <person name="Khouja H.-R."/>
            <person name="Murat C."/>
            <person name="Ohm R."/>
            <person name="Olson A."/>
            <person name="Spatafora J."/>
            <person name="Veneault-Fourrey C."/>
            <person name="Henrissat B."/>
            <person name="Grigoriev I."/>
            <person name="Martin F."/>
            <person name="Perotto S."/>
        </authorList>
    </citation>
    <scope>NUCLEOTIDE SEQUENCE [LARGE SCALE GENOMIC DNA]</scope>
    <source>
        <strain evidence="1 2">UAMH 7357</strain>
    </source>
</reference>
<name>A0A2J6PXA8_9HELO</name>
<dbReference type="PANTHER" id="PTHR39596:SF2">
    <property type="entry name" value="HET DOMAIN PROTEIN (AFU_ORTHOLOGUE AFUA_1G17550)-RELATED"/>
    <property type="match status" value="1"/>
</dbReference>
<proteinExistence type="predicted"/>
<dbReference type="EMBL" id="KZ613493">
    <property type="protein sequence ID" value="PMD18672.1"/>
    <property type="molecule type" value="Genomic_DNA"/>
</dbReference>
<evidence type="ECO:0000313" key="2">
    <source>
        <dbReference type="Proteomes" id="UP000235672"/>
    </source>
</evidence>
<organism evidence="1 2">
    <name type="scientific">Hyaloscypha hepaticicola</name>
    <dbReference type="NCBI Taxonomy" id="2082293"/>
    <lineage>
        <taxon>Eukaryota</taxon>
        <taxon>Fungi</taxon>
        <taxon>Dikarya</taxon>
        <taxon>Ascomycota</taxon>
        <taxon>Pezizomycotina</taxon>
        <taxon>Leotiomycetes</taxon>
        <taxon>Helotiales</taxon>
        <taxon>Hyaloscyphaceae</taxon>
        <taxon>Hyaloscypha</taxon>
    </lineage>
</organism>
<dbReference type="OrthoDB" id="2426273at2759"/>
<dbReference type="STRING" id="1745343.A0A2J6PXA8"/>
<keyword evidence="2" id="KW-1185">Reference proteome</keyword>
<evidence type="ECO:0008006" key="3">
    <source>
        <dbReference type="Google" id="ProtNLM"/>
    </source>
</evidence>
<dbReference type="AlphaFoldDB" id="A0A2J6PXA8"/>
<dbReference type="PANTHER" id="PTHR39596">
    <property type="match status" value="1"/>
</dbReference>